<feature type="coiled-coil region" evidence="3">
    <location>
        <begin position="1171"/>
        <end position="1401"/>
    </location>
</feature>
<feature type="region of interest" description="Disordered" evidence="4">
    <location>
        <begin position="1619"/>
        <end position="1641"/>
    </location>
</feature>
<dbReference type="Pfam" id="PF07765">
    <property type="entry name" value="KIP1"/>
    <property type="match status" value="1"/>
</dbReference>
<dbReference type="PROSITE" id="PS51774">
    <property type="entry name" value="NAB"/>
    <property type="match status" value="1"/>
</dbReference>
<feature type="coiled-coil region" evidence="3">
    <location>
        <begin position="763"/>
        <end position="941"/>
    </location>
</feature>
<feature type="domain" description="NAB" evidence="5">
    <location>
        <begin position="62"/>
        <end position="142"/>
    </location>
</feature>
<dbReference type="Proteomes" id="UP000813462">
    <property type="component" value="Unassembled WGS sequence"/>
</dbReference>
<sequence length="1916" mass="219107">MVFCSFEWWSLFGYEHPFLNSFSVGLYYWCKDQGFTKPKPIVLLLFVGAMATLLHSDSRRLYSWWWDSHISPKNSKWLQENLTDMDAKVKSMIKLIEEDADSFARRAEMYYKKRPELMKLVEEFYRAYRALAERYDHATGELRQAHRTMAEAFPNQVPYVLADESPSGSSCTEPETHTPEIPHPIHALLDPDELHKDAFVVSSSSLHALKRSGGISEESNSGMRKWGLKQLNEMFNSGGVPQNLKLAEETRKGLDFHEAEGSGQHFRDGISQMSFENQNLKNQVLSESERAGKAENEAQTLKKTLSKIQAEKEAILLQYEESQEKLSNLERELSHAQKDVGGLDERASKAEIEIKILKEALAALQAERDAGHLQYTKCLEKISSLETLLTCAQEDAKGHSERAVKAESESQNLEEELSRLEAEKEAGLVQYKQCLEKISILESKISLAEENARFLNQQIERAETEVQILKKALEKLNEEKEAAALLYKRCLETISKMETEISRAQDNVERLNGEVLMGVAKLKSAEEQHAQLEKSNQSLQLEADDLVQKISRKDQQLTEKNDELRKLQILMEEEHSRFLHAEATLQALQKLHSQSQEDQRALAKELKNGLQMLKDLETSKHGMEKEIQLVKDENRNLSELNFSCTAKLNNLQDEIFSLKEMKEKLEREVGLKEDESNALQNEICQLKDEIKGLNRRYQAMMEQVESVGLNPECLVSSVKHLQDENSNLKEICQRDREEKEVLYEKMKDIGKLATENAILQGSLSGLNGELEGLQEKVKKLQESCQLLEGEKSNLVSEKAALLSQLQVITENMQKLLEKNNLLETSLSIANVELEQLRLKTKSLDDMCQLLNNEKSVLLNERSSLVSQLENVEERLGNLEGRFTKLEEKYFDLEKEKDSTLNQVEELRESLLVERQERSSYVQITEARLTCLQNNVNLLQEEGRLGRKEFEEEVDRAVNAQIEIFILQKFVEDLEEKNLALLFECRKHAEASKFSDKVISELEKENLEQQVETEFLVDEIEKLRLGIQQVFRALQFNPVDGHGKDFRKEQMTVPCILDNIDSLKSSLSKSKDGEQQLLVENSVLLTLLGQLGVEGAELELEKQILGQEYEIMKGQYSVLQNDMHEFQEMNMRLSSEVSRREQQEEVFKTELESLHTKLANVQRAYLVLQGQNSKVLEENRSLLKKLLDLKEEKNSLEKENNDILHEAVALSTLSSVLESFTNEKAMELKELSEDLNKLSADNSDLTKEIGMLGEKLVMKEAENVNLNESVERLDQDLHEFKDLNDQLNFQVLTERDFLKQKATELSEAGEKIRAAEELNVELCRTIEELKLECEDLRRTREILAKTILELSENGASQKKEIESLREVNENLETEVGILCKEIKQHRIREENLSSELQERSNEFELWDAEAASFYFDLQISAIREVLLEKKVHELIGVCGSLEDERVAKTTEIEQIKARVNFLEGQISGLEAQLSAYVPVIASLRENVASLEQNAVLRNKLLAAGKQDQKGLEMTIHLDEKNCQQLKEDHSTVIPDGLLDLQKIRATIQAVEKAMVEEIERLAIEAVEKEVVQGMERPPMQDYISTDIKSAAEIEETEEFKSKGTSVQGEGSVIEEMKIGDELSDNLDQKSKPENGITMKDIPLDQVSDCSYYGRSRREKSGAEDQMLELWETAEKDCSKDALVDGTENQASKPTEVVTAHNRYRGTKQEIPDCPSEVQHEKELSIDKQEVPLSSLRGQEGSKGKILERLASDAQKLTTLQRALLDLKRKLETNKRSKKTNCTEYETVKKQLQEVEESVMQLVDINDQLTKDVEESPSSLDGKSSEEFDEARDVCRNRATEQARKGSEKIGRLQFELQNIQYILLKLEDENRNKGKGKFSESRTGVLLRDFIYSGGRIHRRRKKSCFCGCKRPMTNED</sequence>
<proteinExistence type="inferred from homology"/>
<feature type="region of interest" description="Disordered" evidence="4">
    <location>
        <begin position="1809"/>
        <end position="1830"/>
    </location>
</feature>
<gene>
    <name evidence="6" type="ORF">FEM48_Zijuj07G0121100</name>
</gene>
<dbReference type="GO" id="GO:0051015">
    <property type="term" value="F:actin filament binding"/>
    <property type="evidence" value="ECO:0007669"/>
    <property type="project" value="TreeGrafter"/>
</dbReference>
<comment type="caution">
    <text evidence="6">The sequence shown here is derived from an EMBL/GenBank/DDBJ whole genome shotgun (WGS) entry which is preliminary data.</text>
</comment>
<dbReference type="InterPro" id="IPR051861">
    <property type="entry name" value="NET_actin-binding_domain"/>
</dbReference>
<feature type="coiled-coil region" evidence="3">
    <location>
        <begin position="613"/>
        <end position="682"/>
    </location>
</feature>
<evidence type="ECO:0000313" key="7">
    <source>
        <dbReference type="Proteomes" id="UP000813462"/>
    </source>
</evidence>
<dbReference type="PANTHER" id="PTHR32258">
    <property type="entry name" value="PROTEIN NETWORKED 4A"/>
    <property type="match status" value="1"/>
</dbReference>
<dbReference type="InterPro" id="IPR011684">
    <property type="entry name" value="NAB"/>
</dbReference>
<evidence type="ECO:0000256" key="1">
    <source>
        <dbReference type="ARBA" id="ARBA00023054"/>
    </source>
</evidence>
<dbReference type="SUPFAM" id="SSF57997">
    <property type="entry name" value="Tropomyosin"/>
    <property type="match status" value="1"/>
</dbReference>
<evidence type="ECO:0000313" key="6">
    <source>
        <dbReference type="EMBL" id="KAH7522275.1"/>
    </source>
</evidence>
<evidence type="ECO:0000256" key="2">
    <source>
        <dbReference type="ARBA" id="ARBA00038006"/>
    </source>
</evidence>
<dbReference type="Gene3D" id="1.10.287.1490">
    <property type="match status" value="1"/>
</dbReference>
<accession>A0A978V4J2</accession>
<name>A0A978V4J2_ZIZJJ</name>
<feature type="compositionally biased region" description="Basic and acidic residues" evidence="4">
    <location>
        <begin position="1619"/>
        <end position="1631"/>
    </location>
</feature>
<evidence type="ECO:0000256" key="3">
    <source>
        <dbReference type="SAM" id="Coils"/>
    </source>
</evidence>
<protein>
    <recommendedName>
        <fullName evidence="5">NAB domain-containing protein</fullName>
    </recommendedName>
</protein>
<dbReference type="GO" id="GO:0005886">
    <property type="term" value="C:plasma membrane"/>
    <property type="evidence" value="ECO:0007669"/>
    <property type="project" value="TreeGrafter"/>
</dbReference>
<dbReference type="EMBL" id="JAEACU010000007">
    <property type="protein sequence ID" value="KAH7522275.1"/>
    <property type="molecule type" value="Genomic_DNA"/>
</dbReference>
<feature type="coiled-coil region" evidence="3">
    <location>
        <begin position="396"/>
        <end position="577"/>
    </location>
</feature>
<evidence type="ECO:0000259" key="5">
    <source>
        <dbReference type="PROSITE" id="PS51774"/>
    </source>
</evidence>
<keyword evidence="1 3" id="KW-0175">Coiled coil</keyword>
<comment type="similarity">
    <text evidence="2">Belongs to the NET family.</text>
</comment>
<feature type="compositionally biased region" description="Basic and acidic residues" evidence="4">
    <location>
        <begin position="1821"/>
        <end position="1830"/>
    </location>
</feature>
<dbReference type="PANTHER" id="PTHR32258:SF6">
    <property type="entry name" value="PROTEIN NETWORKED 1A"/>
    <property type="match status" value="1"/>
</dbReference>
<dbReference type="Gene3D" id="1.20.5.170">
    <property type="match status" value="1"/>
</dbReference>
<organism evidence="6 7">
    <name type="scientific">Ziziphus jujuba var. spinosa</name>
    <dbReference type="NCBI Taxonomy" id="714518"/>
    <lineage>
        <taxon>Eukaryota</taxon>
        <taxon>Viridiplantae</taxon>
        <taxon>Streptophyta</taxon>
        <taxon>Embryophyta</taxon>
        <taxon>Tracheophyta</taxon>
        <taxon>Spermatophyta</taxon>
        <taxon>Magnoliopsida</taxon>
        <taxon>eudicotyledons</taxon>
        <taxon>Gunneridae</taxon>
        <taxon>Pentapetalae</taxon>
        <taxon>rosids</taxon>
        <taxon>fabids</taxon>
        <taxon>Rosales</taxon>
        <taxon>Rhamnaceae</taxon>
        <taxon>Paliureae</taxon>
        <taxon>Ziziphus</taxon>
    </lineage>
</organism>
<reference evidence="6" key="1">
    <citation type="journal article" date="2021" name="Front. Plant Sci.">
        <title>Chromosome-Scale Genome Assembly for Chinese Sour Jujube and Insights Into Its Genome Evolution and Domestication Signature.</title>
        <authorList>
            <person name="Shen L.-Y."/>
            <person name="Luo H."/>
            <person name="Wang X.-L."/>
            <person name="Wang X.-M."/>
            <person name="Qiu X.-J."/>
            <person name="Liu H."/>
            <person name="Zhou S.-S."/>
            <person name="Jia K.-H."/>
            <person name="Nie S."/>
            <person name="Bao Y.-T."/>
            <person name="Zhang R.-G."/>
            <person name="Yun Q.-Z."/>
            <person name="Chai Y.-H."/>
            <person name="Lu J.-Y."/>
            <person name="Li Y."/>
            <person name="Zhao S.-W."/>
            <person name="Mao J.-F."/>
            <person name="Jia S.-G."/>
            <person name="Mao Y.-M."/>
        </authorList>
    </citation>
    <scope>NUCLEOTIDE SEQUENCE</scope>
    <source>
        <strain evidence="6">AT0</strain>
        <tissue evidence="6">Leaf</tissue>
    </source>
</reference>
<feature type="coiled-coil region" evidence="3">
    <location>
        <begin position="277"/>
        <end position="367"/>
    </location>
</feature>
<evidence type="ECO:0000256" key="4">
    <source>
        <dbReference type="SAM" id="MobiDB-lite"/>
    </source>
</evidence>